<proteinExistence type="inferred from homology"/>
<accession>L1MYS3</accession>
<feature type="transmembrane region" description="Helical" evidence="7">
    <location>
        <begin position="280"/>
        <end position="298"/>
    </location>
</feature>
<evidence type="ECO:0000256" key="5">
    <source>
        <dbReference type="ARBA" id="ARBA00022989"/>
    </source>
</evidence>
<comment type="caution">
    <text evidence="9">The sequence shown here is derived from an EMBL/GenBank/DDBJ whole genome shotgun (WGS) entry which is preliminary data.</text>
</comment>
<feature type="transmembrane region" description="Helical" evidence="7">
    <location>
        <begin position="94"/>
        <end position="115"/>
    </location>
</feature>
<feature type="transmembrane region" description="Helical" evidence="7">
    <location>
        <begin position="318"/>
        <end position="344"/>
    </location>
</feature>
<protein>
    <submittedName>
        <fullName evidence="9">Acyltransferase</fullName>
    </submittedName>
</protein>
<keyword evidence="10" id="KW-1185">Reference proteome</keyword>
<feature type="domain" description="Acyltransferase 3" evidence="8">
    <location>
        <begin position="11"/>
        <end position="333"/>
    </location>
</feature>
<dbReference type="OrthoDB" id="1072135at2"/>
<dbReference type="PANTHER" id="PTHR40074:SF2">
    <property type="entry name" value="O-ACETYLTRANSFERASE WECH"/>
    <property type="match status" value="1"/>
</dbReference>
<evidence type="ECO:0000256" key="4">
    <source>
        <dbReference type="ARBA" id="ARBA00022692"/>
    </source>
</evidence>
<organism evidence="9 10">
    <name type="scientific">Hoylesella saccharolytica F0055</name>
    <dbReference type="NCBI Taxonomy" id="1127699"/>
    <lineage>
        <taxon>Bacteria</taxon>
        <taxon>Pseudomonadati</taxon>
        <taxon>Bacteroidota</taxon>
        <taxon>Bacteroidia</taxon>
        <taxon>Bacteroidales</taxon>
        <taxon>Prevotellaceae</taxon>
        <taxon>Hoylesella</taxon>
    </lineage>
</organism>
<feature type="transmembrane region" description="Helical" evidence="7">
    <location>
        <begin position="250"/>
        <end position="273"/>
    </location>
</feature>
<evidence type="ECO:0000256" key="3">
    <source>
        <dbReference type="ARBA" id="ARBA00022475"/>
    </source>
</evidence>
<feature type="transmembrane region" description="Helical" evidence="7">
    <location>
        <begin position="152"/>
        <end position="171"/>
    </location>
</feature>
<dbReference type="GO" id="GO:0005886">
    <property type="term" value="C:plasma membrane"/>
    <property type="evidence" value="ECO:0007669"/>
    <property type="project" value="UniProtKB-SubCell"/>
</dbReference>
<dbReference type="PATRIC" id="fig|1127699.3.peg.2307"/>
<dbReference type="STRING" id="1127699.HMPREF9151_02513"/>
<feature type="transmembrane region" description="Helical" evidence="7">
    <location>
        <begin position="59"/>
        <end position="82"/>
    </location>
</feature>
<dbReference type="PANTHER" id="PTHR40074">
    <property type="entry name" value="O-ACETYLTRANSFERASE WECH"/>
    <property type="match status" value="1"/>
</dbReference>
<keyword evidence="9" id="KW-0012">Acyltransferase</keyword>
<keyword evidence="6 7" id="KW-0472">Membrane</keyword>
<reference evidence="9 10" key="1">
    <citation type="submission" date="2012-05" db="EMBL/GenBank/DDBJ databases">
        <authorList>
            <person name="Weinstock G."/>
            <person name="Sodergren E."/>
            <person name="Lobos E.A."/>
            <person name="Fulton L."/>
            <person name="Fulton R."/>
            <person name="Courtney L."/>
            <person name="Fronick C."/>
            <person name="O'Laughlin M."/>
            <person name="Godfrey J."/>
            <person name="Wilson R.M."/>
            <person name="Miner T."/>
            <person name="Farmer C."/>
            <person name="Delehaunty K."/>
            <person name="Cordes M."/>
            <person name="Minx P."/>
            <person name="Tomlinson C."/>
            <person name="Chen J."/>
            <person name="Wollam A."/>
            <person name="Pepin K.H."/>
            <person name="Bhonagiri V."/>
            <person name="Zhang X."/>
            <person name="Suruliraj S."/>
            <person name="Warren W."/>
            <person name="Mitreva M."/>
            <person name="Mardis E.R."/>
            <person name="Wilson R.K."/>
        </authorList>
    </citation>
    <scope>NUCLEOTIDE SEQUENCE [LARGE SCALE GENOMIC DNA]</scope>
    <source>
        <strain evidence="9 10">F0055</strain>
    </source>
</reference>
<dbReference type="InterPro" id="IPR002656">
    <property type="entry name" value="Acyl_transf_3_dom"/>
</dbReference>
<dbReference type="Proteomes" id="UP000010433">
    <property type="component" value="Unassembled WGS sequence"/>
</dbReference>
<evidence type="ECO:0000313" key="10">
    <source>
        <dbReference type="Proteomes" id="UP000010433"/>
    </source>
</evidence>
<dbReference type="AlphaFoldDB" id="L1MYS3"/>
<dbReference type="Pfam" id="PF01757">
    <property type="entry name" value="Acyl_transf_3"/>
    <property type="match status" value="1"/>
</dbReference>
<dbReference type="HOGENOM" id="CLU_054154_2_0_10"/>
<feature type="transmembrane region" description="Helical" evidence="7">
    <location>
        <begin position="12"/>
        <end position="30"/>
    </location>
</feature>
<feature type="transmembrane region" description="Helical" evidence="7">
    <location>
        <begin position="176"/>
        <end position="191"/>
    </location>
</feature>
<evidence type="ECO:0000256" key="2">
    <source>
        <dbReference type="ARBA" id="ARBA00007400"/>
    </source>
</evidence>
<evidence type="ECO:0000256" key="1">
    <source>
        <dbReference type="ARBA" id="ARBA00004651"/>
    </source>
</evidence>
<dbReference type="EMBL" id="AMEP01000164">
    <property type="protein sequence ID" value="EKX96111.1"/>
    <property type="molecule type" value="Genomic_DNA"/>
</dbReference>
<dbReference type="GO" id="GO:0016413">
    <property type="term" value="F:O-acetyltransferase activity"/>
    <property type="evidence" value="ECO:0007669"/>
    <property type="project" value="TreeGrafter"/>
</dbReference>
<gene>
    <name evidence="9" type="ORF">HMPREF9151_02513</name>
</gene>
<dbReference type="GO" id="GO:0009246">
    <property type="term" value="P:enterobacterial common antigen biosynthetic process"/>
    <property type="evidence" value="ECO:0007669"/>
    <property type="project" value="TreeGrafter"/>
</dbReference>
<evidence type="ECO:0000256" key="7">
    <source>
        <dbReference type="SAM" id="Phobius"/>
    </source>
</evidence>
<comment type="subcellular location">
    <subcellularLocation>
        <location evidence="1">Cell membrane</location>
        <topology evidence="1">Multi-pass membrane protein</topology>
    </subcellularLocation>
</comment>
<sequence>MIPSQKTSQVITWLRFPLIMAVVMLHTYLIDKPIGGIVYVRSGQFPFFDYLEHIIRVEIANMAVPLFFFISGFLFFCGEAFTRNTFIVKLKKRFHSLLIPYLFWNTCFIVFIASIEMVHPGWLTEKKSLVNMSFSDFLNAYWDLDQGLIPLWFIRDLMILNILSFVLYWIIKKTNFLLLIILGILWIYQIGQWAPGIGVRASFFYSLGAWFSIKQLNFVEVLQKYRIPLLTSSFLLIIIDTYFWSKDLSYTFFFQLSQIIGILGIIVFVDLLLRHQKIHIYTFLTESSFFVFVFHMFIIKLPSIYWVKVLPVNTLTAILMLATIPLLVTISCIVIYNIMSILFPRFTTIIIGRR</sequence>
<evidence type="ECO:0000259" key="8">
    <source>
        <dbReference type="Pfam" id="PF01757"/>
    </source>
</evidence>
<keyword evidence="9" id="KW-0808">Transferase</keyword>
<evidence type="ECO:0000256" key="6">
    <source>
        <dbReference type="ARBA" id="ARBA00023136"/>
    </source>
</evidence>
<keyword evidence="4 7" id="KW-0812">Transmembrane</keyword>
<keyword evidence="5 7" id="KW-1133">Transmembrane helix</keyword>
<keyword evidence="3" id="KW-1003">Cell membrane</keyword>
<name>L1MYS3_9BACT</name>
<evidence type="ECO:0000313" key="9">
    <source>
        <dbReference type="EMBL" id="EKX96111.1"/>
    </source>
</evidence>
<comment type="similarity">
    <text evidence="2">Belongs to the acyltransferase 3 family.</text>
</comment>